<keyword evidence="3" id="KW-1185">Reference proteome</keyword>
<evidence type="ECO:0000313" key="3">
    <source>
        <dbReference type="Proteomes" id="UP000254519"/>
    </source>
</evidence>
<keyword evidence="1" id="KW-1133">Transmembrane helix</keyword>
<keyword evidence="1" id="KW-0472">Membrane</keyword>
<reference evidence="2 3" key="1">
    <citation type="submission" date="2018-06" db="EMBL/GenBank/DDBJ databases">
        <authorList>
            <consortium name="Pathogen Informatics"/>
            <person name="Doyle S."/>
        </authorList>
    </citation>
    <scope>NUCLEOTIDE SEQUENCE [LARGE SCALE GENOMIC DNA]</scope>
    <source>
        <strain evidence="3">ATCC 11859 / DSM 33 / NCIB 8841 / NCTC 4822</strain>
    </source>
</reference>
<evidence type="ECO:0000313" key="2">
    <source>
        <dbReference type="EMBL" id="SUJ14158.1"/>
    </source>
</evidence>
<gene>
    <name evidence="2" type="ORF">NCTC4822_02368</name>
</gene>
<organism evidence="2 3">
    <name type="scientific">Sporosarcina pasteurii</name>
    <name type="common">Bacillus pasteurii</name>
    <dbReference type="NCBI Taxonomy" id="1474"/>
    <lineage>
        <taxon>Bacteria</taxon>
        <taxon>Bacillati</taxon>
        <taxon>Bacillota</taxon>
        <taxon>Bacilli</taxon>
        <taxon>Bacillales</taxon>
        <taxon>Caryophanaceae</taxon>
        <taxon>Sporosarcina</taxon>
    </lineage>
</organism>
<evidence type="ECO:0000256" key="1">
    <source>
        <dbReference type="SAM" id="Phobius"/>
    </source>
</evidence>
<dbReference type="InterPro" id="IPR018729">
    <property type="entry name" value="DUF2269_transmembrane"/>
</dbReference>
<feature type="transmembrane region" description="Helical" evidence="1">
    <location>
        <begin position="6"/>
        <end position="30"/>
    </location>
</feature>
<dbReference type="OrthoDB" id="2436717at2"/>
<feature type="transmembrane region" description="Helical" evidence="1">
    <location>
        <begin position="50"/>
        <end position="75"/>
    </location>
</feature>
<feature type="transmembrane region" description="Helical" evidence="1">
    <location>
        <begin position="81"/>
        <end position="100"/>
    </location>
</feature>
<feature type="transmembrane region" description="Helical" evidence="1">
    <location>
        <begin position="121"/>
        <end position="140"/>
    </location>
</feature>
<accession>A0A380C6Y3</accession>
<dbReference type="Proteomes" id="UP000254519">
    <property type="component" value="Unassembled WGS sequence"/>
</dbReference>
<dbReference type="EMBL" id="UGYZ01000002">
    <property type="protein sequence ID" value="SUJ14158.1"/>
    <property type="molecule type" value="Genomic_DNA"/>
</dbReference>
<dbReference type="RefSeq" id="WP_115362419.1">
    <property type="nucleotide sequence ID" value="NZ_CP038012.1"/>
</dbReference>
<dbReference type="AlphaFoldDB" id="A0A380C6Y3"/>
<proteinExistence type="predicted"/>
<protein>
    <submittedName>
        <fullName evidence="2">Predicted integral membrane protein</fullName>
    </submittedName>
</protein>
<name>A0A380C6Y3_SPOPA</name>
<dbReference type="Pfam" id="PF10027">
    <property type="entry name" value="DUF2269"/>
    <property type="match status" value="1"/>
</dbReference>
<keyword evidence="1" id="KW-0812">Transmembrane</keyword>
<sequence length="146" mass="16988">MFDYYTTLVFLHVTSAVFSIGPLFIIIPIINRIRNEVEANEKIYLSIIRVIIRIVMHAGHLLVTTGVLLILFGPWPWHTSWVVMTVVLMGITAVFLASGFSKVLREFHEPHANKQYILKRLTFTTWVYIGLMLILLWLMVQKPSFW</sequence>